<sequence length="460" mass="51452">MGIMIAGVSSGAGKTTLTIGLMRALTQRGMKVAGFKSGPDYIDPMFHRLATRESSYNLPTWMVPDDALRYLYQKRSEQYDISVIEGVMGYYDGHSTDNIIGSSAHLAKVLDVPVMVVMDGSSMALTAAAIVKGLISFETPTQIKGVIFNRIKSAHHYNLLKSAVETHTNIKCYGYIKPDQSIELESRHLGLVQACEDSTIETKIEKMSNLIEATVDVDSIISDFTNKTHVVETKFQFYEDKIKELSNLIKKNNGLTLGVAKDLAFSFYYDENLKLLEEIGVKIVCYSPVKDAKLPDGIDGVLLGGGYPELFAKEIEANIQMKESLYKFALNGGSVYAECGGLMYLTDHLEYNDCSYKMTGILGGRAIMTKSLQNFGHVEAIFKDFHTFADDVNIRGHEFHHSYVEMKDDVKTMITLKGKKGIHLCGYMKNNTMGTYLHTHFYSNLNFVDYLMQFFLKGKI</sequence>
<dbReference type="RefSeq" id="WP_281095044.1">
    <property type="nucleotide sequence ID" value="NZ_JARYZI010000009.1"/>
</dbReference>
<gene>
    <name evidence="7" type="primary">cbiA</name>
    <name evidence="10" type="ORF">QE109_13385</name>
</gene>
<dbReference type="Proteomes" id="UP001158045">
    <property type="component" value="Unassembled WGS sequence"/>
</dbReference>
<dbReference type="InterPro" id="IPR004484">
    <property type="entry name" value="CbiA/CobB_synth"/>
</dbReference>
<dbReference type="HAMAP" id="MF_00027">
    <property type="entry name" value="CobB_CbiA"/>
    <property type="match status" value="1"/>
</dbReference>
<evidence type="ECO:0000256" key="2">
    <source>
        <dbReference type="ARBA" id="ARBA00022598"/>
    </source>
</evidence>
<evidence type="ECO:0000256" key="1">
    <source>
        <dbReference type="ARBA" id="ARBA00001946"/>
    </source>
</evidence>
<dbReference type="InterPro" id="IPR027417">
    <property type="entry name" value="P-loop_NTPase"/>
</dbReference>
<comment type="similarity">
    <text evidence="7">Belongs to the CobB/CbiA family.</text>
</comment>
<feature type="site" description="Increases nucleophilicity of active site Cys" evidence="7">
    <location>
        <position position="438"/>
    </location>
</feature>
<name>A0ABT6NFD9_9FIRM</name>
<comment type="caution">
    <text evidence="10">The sequence shown here is derived from an EMBL/GenBank/DDBJ whole genome shotgun (WGS) entry which is preliminary data.</text>
</comment>
<dbReference type="Gene3D" id="3.40.50.300">
    <property type="entry name" value="P-loop containing nucleotide triphosphate hydrolases"/>
    <property type="match status" value="2"/>
</dbReference>
<proteinExistence type="inferred from homology"/>
<feature type="domain" description="CobB/CobQ-like glutamine amidotransferase" evidence="9">
    <location>
        <begin position="258"/>
        <end position="443"/>
    </location>
</feature>
<comment type="cofactor">
    <cofactor evidence="1 7">
        <name>Mg(2+)</name>
        <dbReference type="ChEBI" id="CHEBI:18420"/>
    </cofactor>
</comment>
<evidence type="ECO:0000313" key="10">
    <source>
        <dbReference type="EMBL" id="MDH8679147.1"/>
    </source>
</evidence>
<dbReference type="InterPro" id="IPR029062">
    <property type="entry name" value="Class_I_gatase-like"/>
</dbReference>
<comment type="domain">
    <text evidence="7">Comprises of two domains. The C-terminal domain contains the binding site for glutamine and catalyzes the hydrolysis of this substrate to glutamate and ammonia. The N-terminal domain is anticipated to bind ATP and cobyrinate and catalyzes the ultimate synthesis of the diamide product. The ammonia produced via the glutaminase domain is probably translocated to the adjacent domain via a molecular tunnel, where it reacts with an activated intermediate.</text>
</comment>
<keyword evidence="3 7" id="KW-0547">Nucleotide-binding</keyword>
<keyword evidence="7" id="KW-0169">Cobalamin biosynthesis</keyword>
<keyword evidence="5 7" id="KW-0460">Magnesium</keyword>
<dbReference type="Pfam" id="PF07685">
    <property type="entry name" value="GATase_3"/>
    <property type="match status" value="1"/>
</dbReference>
<evidence type="ECO:0000259" key="9">
    <source>
        <dbReference type="Pfam" id="PF07685"/>
    </source>
</evidence>
<evidence type="ECO:0000256" key="3">
    <source>
        <dbReference type="ARBA" id="ARBA00022741"/>
    </source>
</evidence>
<comment type="function">
    <text evidence="7">Catalyzes the ATP-dependent amidation of the two carboxylate groups at positions a and c of cobyrinate, using either L-glutamine or ammonia as the nitrogen source.</text>
</comment>
<dbReference type="NCBIfam" id="NF002204">
    <property type="entry name" value="PRK01077.1"/>
    <property type="match status" value="1"/>
</dbReference>
<dbReference type="Pfam" id="PF01656">
    <property type="entry name" value="CbiA"/>
    <property type="match status" value="1"/>
</dbReference>
<dbReference type="EMBL" id="JARYZI010000009">
    <property type="protein sequence ID" value="MDH8679147.1"/>
    <property type="molecule type" value="Genomic_DNA"/>
</dbReference>
<keyword evidence="2 7" id="KW-0436">Ligase</keyword>
<evidence type="ECO:0000256" key="7">
    <source>
        <dbReference type="HAMAP-Rule" id="MF_00027"/>
    </source>
</evidence>
<dbReference type="Gene3D" id="3.40.50.880">
    <property type="match status" value="1"/>
</dbReference>
<dbReference type="NCBIfam" id="TIGR00379">
    <property type="entry name" value="cobB"/>
    <property type="match status" value="1"/>
</dbReference>
<keyword evidence="11" id="KW-1185">Reference proteome</keyword>
<dbReference type="SUPFAM" id="SSF52317">
    <property type="entry name" value="Class I glutamine amidotransferase-like"/>
    <property type="match status" value="1"/>
</dbReference>
<evidence type="ECO:0000256" key="6">
    <source>
        <dbReference type="ARBA" id="ARBA00022962"/>
    </source>
</evidence>
<comment type="catalytic activity">
    <reaction evidence="7">
        <text>cob(II)yrinate + 2 L-glutamine + 2 ATP + 2 H2O = cob(II)yrinate a,c diamide + 2 L-glutamate + 2 ADP + 2 phosphate + 2 H(+)</text>
        <dbReference type="Rhea" id="RHEA:26289"/>
        <dbReference type="ChEBI" id="CHEBI:15377"/>
        <dbReference type="ChEBI" id="CHEBI:15378"/>
        <dbReference type="ChEBI" id="CHEBI:29985"/>
        <dbReference type="ChEBI" id="CHEBI:30616"/>
        <dbReference type="ChEBI" id="CHEBI:43474"/>
        <dbReference type="ChEBI" id="CHEBI:58359"/>
        <dbReference type="ChEBI" id="CHEBI:58537"/>
        <dbReference type="ChEBI" id="CHEBI:58894"/>
        <dbReference type="ChEBI" id="CHEBI:456216"/>
        <dbReference type="EC" id="6.3.5.11"/>
    </reaction>
</comment>
<keyword evidence="4 7" id="KW-0067">ATP-binding</keyword>
<dbReference type="InterPro" id="IPR011698">
    <property type="entry name" value="GATase_3"/>
</dbReference>
<dbReference type="CDD" id="cd05388">
    <property type="entry name" value="CobB_N"/>
    <property type="match status" value="1"/>
</dbReference>
<dbReference type="PANTHER" id="PTHR43873">
    <property type="entry name" value="COBYRINATE A,C-DIAMIDE SYNTHASE"/>
    <property type="match status" value="1"/>
</dbReference>
<dbReference type="PROSITE" id="PS51274">
    <property type="entry name" value="GATASE_COBBQ"/>
    <property type="match status" value="1"/>
</dbReference>
<accession>A0ABT6NFD9</accession>
<dbReference type="SUPFAM" id="SSF52540">
    <property type="entry name" value="P-loop containing nucleoside triphosphate hydrolases"/>
    <property type="match status" value="1"/>
</dbReference>
<reference evidence="10 11" key="1">
    <citation type="submission" date="2023-04" db="EMBL/GenBank/DDBJ databases">
        <title>Fusibacter bizertensis strain WBS, isolated from littoral bottom sediments of the Arctic seas - biochemical and genomic analysis.</title>
        <authorList>
            <person name="Brioukhanov A.L."/>
        </authorList>
    </citation>
    <scope>NUCLEOTIDE SEQUENCE [LARGE SCALE GENOMIC DNA]</scope>
    <source>
        <strain evidence="10 11">WBS</strain>
    </source>
</reference>
<protein>
    <recommendedName>
        <fullName evidence="7">Cobyrinate a,c-diamide synthase</fullName>
        <ecNumber evidence="7">6.3.5.11</ecNumber>
    </recommendedName>
    <alternativeName>
        <fullName evidence="7">Cobyrinic acid a,c-diamide synthetase</fullName>
    </alternativeName>
</protein>
<keyword evidence="6 7" id="KW-0315">Glutamine amidotransferase</keyword>
<dbReference type="PANTHER" id="PTHR43873:SF1">
    <property type="entry name" value="COBYRINATE A,C-DIAMIDE SYNTHASE"/>
    <property type="match status" value="1"/>
</dbReference>
<dbReference type="InterPro" id="IPR002586">
    <property type="entry name" value="CobQ/CobB/MinD/ParA_Nub-bd_dom"/>
</dbReference>
<feature type="domain" description="CobQ/CobB/MinD/ParA nucleotide binding" evidence="8">
    <location>
        <begin position="3"/>
        <end position="189"/>
    </location>
</feature>
<dbReference type="EC" id="6.3.5.11" evidence="7"/>
<feature type="active site" description="Nucleophile" evidence="7">
    <location>
        <position position="339"/>
    </location>
</feature>
<evidence type="ECO:0000313" key="11">
    <source>
        <dbReference type="Proteomes" id="UP001158045"/>
    </source>
</evidence>
<evidence type="ECO:0000256" key="5">
    <source>
        <dbReference type="ARBA" id="ARBA00022842"/>
    </source>
</evidence>
<evidence type="ECO:0000259" key="8">
    <source>
        <dbReference type="Pfam" id="PF01656"/>
    </source>
</evidence>
<evidence type="ECO:0000256" key="4">
    <source>
        <dbReference type="ARBA" id="ARBA00022840"/>
    </source>
</evidence>
<comment type="pathway">
    <text evidence="7">Cofactor biosynthesis; adenosylcobalamin biosynthesis; cob(II)yrinate a,c-diamide from sirohydrochlorin (anaerobic route): step 10/10.</text>
</comment>
<comment type="miscellaneous">
    <text evidence="7">The a and c carboxylates of cobyrinate are activated for nucleophilic attack via formation of a phosphorylated intermediate by ATP. CbiA catalyzes first the amidation of the c-carboxylate, and then that of the a-carboxylate.</text>
</comment>
<dbReference type="CDD" id="cd03130">
    <property type="entry name" value="GATase1_CobB"/>
    <property type="match status" value="1"/>
</dbReference>
<organism evidence="10 11">
    <name type="scientific">Fusibacter bizertensis</name>
    <dbReference type="NCBI Taxonomy" id="1488331"/>
    <lineage>
        <taxon>Bacteria</taxon>
        <taxon>Bacillati</taxon>
        <taxon>Bacillota</taxon>
        <taxon>Clostridia</taxon>
        <taxon>Eubacteriales</taxon>
        <taxon>Eubacteriales Family XII. Incertae Sedis</taxon>
        <taxon>Fusibacter</taxon>
    </lineage>
</organism>